<dbReference type="PROSITE" id="PS00600">
    <property type="entry name" value="AA_TRANSFER_CLASS_3"/>
    <property type="match status" value="1"/>
</dbReference>
<dbReference type="EC" id="2.6.1.11" evidence="5"/>
<feature type="binding site" evidence="5">
    <location>
        <position position="133"/>
    </location>
    <ligand>
        <name>pyridoxal 5'-phosphate</name>
        <dbReference type="ChEBI" id="CHEBI:597326"/>
    </ligand>
</feature>
<reference evidence="6" key="1">
    <citation type="submission" date="2010-04" db="EMBL/GenBank/DDBJ databases">
        <title>Complete sequence of Methanocaldococcus infernus ME.</title>
        <authorList>
            <consortium name="US DOE Joint Genome Institute"/>
            <person name="Lucas S."/>
            <person name="Copeland A."/>
            <person name="Lapidus A."/>
            <person name="Cheng J.-F."/>
            <person name="Bruce D."/>
            <person name="Goodwin L."/>
            <person name="Pitluck S."/>
            <person name="Munk A.C."/>
            <person name="Detter J.C."/>
            <person name="Han C."/>
            <person name="Tapia R."/>
            <person name="Land M."/>
            <person name="Hauser L."/>
            <person name="Kyrpides N."/>
            <person name="Mikhailova N."/>
            <person name="Sieprawska-Lupa M."/>
            <person name="Whitman W.B."/>
            <person name="Woyke T."/>
        </authorList>
    </citation>
    <scope>NUCLEOTIDE SEQUENCE [LARGE SCALE GENOMIC DNA]</scope>
    <source>
        <strain evidence="6">ME</strain>
    </source>
</reference>
<dbReference type="HOGENOM" id="CLU_016922_10_1_2"/>
<organism evidence="6 7">
    <name type="scientific">Methanocaldococcus infernus (strain DSM 11812 / JCM 15783 / ME)</name>
    <dbReference type="NCBI Taxonomy" id="573063"/>
    <lineage>
        <taxon>Archaea</taxon>
        <taxon>Methanobacteriati</taxon>
        <taxon>Methanobacteriota</taxon>
        <taxon>Methanomada group</taxon>
        <taxon>Methanococci</taxon>
        <taxon>Methanococcales</taxon>
        <taxon>Methanocaldococcaceae</taxon>
        <taxon>Methanocaldococcus</taxon>
    </lineage>
</organism>
<evidence type="ECO:0000256" key="3">
    <source>
        <dbReference type="ARBA" id="ARBA00022679"/>
    </source>
</evidence>
<feature type="binding site" evidence="5">
    <location>
        <position position="275"/>
    </location>
    <ligand>
        <name>pyridoxal 5'-phosphate</name>
        <dbReference type="ChEBI" id="CHEBI:597326"/>
    </ligand>
</feature>
<keyword evidence="5" id="KW-0963">Cytoplasm</keyword>
<evidence type="ECO:0000313" key="7">
    <source>
        <dbReference type="Proteomes" id="UP000002061"/>
    </source>
</evidence>
<dbReference type="InterPro" id="IPR015421">
    <property type="entry name" value="PyrdxlP-dep_Trfase_major"/>
</dbReference>
<evidence type="ECO:0000256" key="4">
    <source>
        <dbReference type="ARBA" id="ARBA00022898"/>
    </source>
</evidence>
<dbReference type="Proteomes" id="UP000002061">
    <property type="component" value="Chromosome"/>
</dbReference>
<comment type="catalytic activity">
    <reaction evidence="5">
        <text>N(2)-acetyl-L-ornithine + 2-oxoglutarate = N-acetyl-L-glutamate 5-semialdehyde + L-glutamate</text>
        <dbReference type="Rhea" id="RHEA:18049"/>
        <dbReference type="ChEBI" id="CHEBI:16810"/>
        <dbReference type="ChEBI" id="CHEBI:29123"/>
        <dbReference type="ChEBI" id="CHEBI:29985"/>
        <dbReference type="ChEBI" id="CHEBI:57805"/>
        <dbReference type="EC" id="2.6.1.11"/>
    </reaction>
</comment>
<name>D5VSV8_METIM</name>
<dbReference type="GO" id="GO:0042802">
    <property type="term" value="F:identical protein binding"/>
    <property type="evidence" value="ECO:0007669"/>
    <property type="project" value="TreeGrafter"/>
</dbReference>
<feature type="binding site" evidence="5">
    <location>
        <begin position="217"/>
        <end position="220"/>
    </location>
    <ligand>
        <name>pyridoxal 5'-phosphate</name>
        <dbReference type="ChEBI" id="CHEBI:597326"/>
    </ligand>
</feature>
<proteinExistence type="inferred from homology"/>
<comment type="cofactor">
    <cofactor evidence="5">
        <name>pyridoxal 5'-phosphate</name>
        <dbReference type="ChEBI" id="CHEBI:597326"/>
    </cofactor>
    <text evidence="5">Binds 1 pyridoxal phosphate per subunit.</text>
</comment>
<dbReference type="GO" id="GO:0003992">
    <property type="term" value="F:N2-acetyl-L-ornithine:2-oxoglutarate 5-aminotransferase activity"/>
    <property type="evidence" value="ECO:0007669"/>
    <property type="project" value="UniProtKB-UniRule"/>
</dbReference>
<comment type="subunit">
    <text evidence="5">Homodimer.</text>
</comment>
<keyword evidence="1 5" id="KW-0032">Aminotransferase</keyword>
<dbReference type="NCBIfam" id="TIGR00707">
    <property type="entry name" value="argD"/>
    <property type="match status" value="1"/>
</dbReference>
<comment type="pathway">
    <text evidence="5">Amino-acid biosynthesis; L-arginine biosynthesis; N(2)-acetyl-L-ornithine from L-glutamate: step 4/4.</text>
</comment>
<keyword evidence="7" id="KW-1185">Reference proteome</keyword>
<dbReference type="InterPro" id="IPR004636">
    <property type="entry name" value="AcOrn/SuccOrn_fam"/>
</dbReference>
<evidence type="ECO:0000313" key="6">
    <source>
        <dbReference type="EMBL" id="ADG13661.1"/>
    </source>
</evidence>
<feature type="binding site" evidence="5">
    <location>
        <begin position="102"/>
        <end position="103"/>
    </location>
    <ligand>
        <name>pyridoxal 5'-phosphate</name>
        <dbReference type="ChEBI" id="CHEBI:597326"/>
    </ligand>
</feature>
<feature type="binding site" evidence="5">
    <location>
        <position position="274"/>
    </location>
    <ligand>
        <name>N(2)-acetyl-L-ornithine</name>
        <dbReference type="ChEBI" id="CHEBI:57805"/>
    </ligand>
</feature>
<comment type="similarity">
    <text evidence="5">Belongs to the class-III pyridoxal-phosphate-dependent aminotransferase family. ArgD subfamily.</text>
</comment>
<keyword evidence="3 5" id="KW-0808">Transferase</keyword>
<keyword evidence="2 5" id="KW-0028">Amino-acid biosynthesis</keyword>
<dbReference type="CDD" id="cd00610">
    <property type="entry name" value="OAT_like"/>
    <property type="match status" value="1"/>
</dbReference>
<dbReference type="EMBL" id="CP002009">
    <property type="protein sequence ID" value="ADG13661.1"/>
    <property type="molecule type" value="Genomic_DNA"/>
</dbReference>
<dbReference type="Gene3D" id="3.90.1150.10">
    <property type="entry name" value="Aspartate Aminotransferase, domain 1"/>
    <property type="match status" value="1"/>
</dbReference>
<feature type="binding site" evidence="5">
    <location>
        <position position="136"/>
    </location>
    <ligand>
        <name>N(2)-acetyl-L-ornithine</name>
        <dbReference type="ChEBI" id="CHEBI:57805"/>
    </ligand>
</feature>
<dbReference type="NCBIfam" id="NF002325">
    <property type="entry name" value="PRK01278.1"/>
    <property type="match status" value="1"/>
</dbReference>
<dbReference type="OrthoDB" id="85346at2157"/>
<dbReference type="InterPro" id="IPR050103">
    <property type="entry name" value="Class-III_PLP-dep_AT"/>
</dbReference>
<evidence type="ECO:0000256" key="1">
    <source>
        <dbReference type="ARBA" id="ARBA00022576"/>
    </source>
</evidence>
<dbReference type="InterPro" id="IPR049704">
    <property type="entry name" value="Aminotrans_3_PPA_site"/>
</dbReference>
<dbReference type="Gene3D" id="3.40.640.10">
    <property type="entry name" value="Type I PLP-dependent aspartate aminotransferase-like (Major domain)"/>
    <property type="match status" value="1"/>
</dbReference>
<dbReference type="GO" id="GO:0006526">
    <property type="term" value="P:L-arginine biosynthetic process"/>
    <property type="evidence" value="ECO:0007669"/>
    <property type="project" value="UniProtKB-UniRule"/>
</dbReference>
<dbReference type="AlphaFoldDB" id="D5VSV8"/>
<accession>D5VSV8</accession>
<dbReference type="InterPro" id="IPR015422">
    <property type="entry name" value="PyrdxlP-dep_Trfase_small"/>
</dbReference>
<dbReference type="PIRSF" id="PIRSF000521">
    <property type="entry name" value="Transaminase_4ab_Lys_Orn"/>
    <property type="match status" value="1"/>
</dbReference>
<comment type="subcellular location">
    <subcellularLocation>
        <location evidence="5">Cytoplasm</location>
    </subcellularLocation>
</comment>
<dbReference type="GO" id="GO:0030170">
    <property type="term" value="F:pyridoxal phosphate binding"/>
    <property type="evidence" value="ECO:0007669"/>
    <property type="project" value="InterPro"/>
</dbReference>
<gene>
    <name evidence="5" type="primary">argD</name>
    <name evidence="6" type="ordered locus">Metin_1003</name>
</gene>
<protein>
    <recommendedName>
        <fullName evidence="5">Acetylornithine aminotransferase</fullName>
        <shortName evidence="5">ACOAT</shortName>
        <ecNumber evidence="5">2.6.1.11</ecNumber>
    </recommendedName>
</protein>
<evidence type="ECO:0000256" key="5">
    <source>
        <dbReference type="HAMAP-Rule" id="MF_01107"/>
    </source>
</evidence>
<dbReference type="PANTHER" id="PTHR11986:SF79">
    <property type="entry name" value="ACETYLORNITHINE AMINOTRANSFERASE, MITOCHONDRIAL"/>
    <property type="match status" value="1"/>
</dbReference>
<dbReference type="UniPathway" id="UPA00068">
    <property type="reaction ID" value="UER00109"/>
</dbReference>
<comment type="miscellaneous">
    <text evidence="5">May also have succinyldiaminopimelate aminotransferase activity, thus carrying out the corresponding step in lysine biosynthesis.</text>
</comment>
<dbReference type="HAMAP" id="MF_01107">
    <property type="entry name" value="ArgD_aminotrans_3"/>
    <property type="match status" value="1"/>
</dbReference>
<keyword evidence="5" id="KW-0055">Arginine biosynthesis</keyword>
<dbReference type="RefSeq" id="WP_013100406.1">
    <property type="nucleotide sequence ID" value="NC_014122.1"/>
</dbReference>
<dbReference type="KEGG" id="mif:Metin_1003"/>
<dbReference type="eggNOG" id="arCOG00914">
    <property type="taxonomic scope" value="Archaea"/>
</dbReference>
<dbReference type="SUPFAM" id="SSF53383">
    <property type="entry name" value="PLP-dependent transferases"/>
    <property type="match status" value="1"/>
</dbReference>
<evidence type="ECO:0000256" key="2">
    <source>
        <dbReference type="ARBA" id="ARBA00022605"/>
    </source>
</evidence>
<dbReference type="FunFam" id="3.40.640.10:FF:000004">
    <property type="entry name" value="Acetylornithine aminotransferase"/>
    <property type="match status" value="1"/>
</dbReference>
<dbReference type="InterPro" id="IPR005814">
    <property type="entry name" value="Aminotrans_3"/>
</dbReference>
<dbReference type="GeneID" id="9132019"/>
<keyword evidence="4 5" id="KW-0663">Pyridoxal phosphate</keyword>
<dbReference type="Pfam" id="PF00202">
    <property type="entry name" value="Aminotran_3"/>
    <property type="match status" value="1"/>
</dbReference>
<dbReference type="GO" id="GO:0005737">
    <property type="term" value="C:cytoplasm"/>
    <property type="evidence" value="ECO:0007669"/>
    <property type="project" value="UniProtKB-SubCell"/>
</dbReference>
<dbReference type="PANTHER" id="PTHR11986">
    <property type="entry name" value="AMINOTRANSFERASE CLASS III"/>
    <property type="match status" value="1"/>
</dbReference>
<sequence>MDYFELEKRFHVQVYKRFPVIFVRGRGTRLWDINNKEYIDFLAGIGVVNAGHCNERVVEAIKRQAETLIHVSNLFYNVPQIELSKVLVELSNLDKVFFCNSGAEANEGAIKFVRKWAHKEGREGYIITMENAFHGRTLGALSATPKPKFQEGFKPLVEGFKYIPFNDIEALKENIKGAIAVMLEPIQGEGGIHVAEKEYLKAVRELCDDYNVKLIFDEVQCGMGRVGEFFAYQHYKVEPDIVTLAKALGNGLPIGAIIVREEIAKALDYGDHGTTFGGNPLACSAGLATVEEIKNIKDVKEKGEYFMKQLSKLDFNFIKEVRGLGLMIGLELTFNGSEIVNEMLKRGFIINCTSDKVLRFLPPLIVKKEEIDEMIENLKNVFEEIE</sequence>
<dbReference type="InterPro" id="IPR015424">
    <property type="entry name" value="PyrdxlP-dep_Trfase"/>
</dbReference>
<feature type="modified residue" description="N6-(pyridoxal phosphate)lysine" evidence="5">
    <location>
        <position position="246"/>
    </location>
</feature>
<dbReference type="STRING" id="573063.Metin_1003"/>